<feature type="repeat" description="WD" evidence="6">
    <location>
        <begin position="258"/>
        <end position="287"/>
    </location>
</feature>
<dbReference type="AlphaFoldDB" id="A0A077WYF3"/>
<feature type="repeat" description="WD" evidence="6">
    <location>
        <begin position="107"/>
        <end position="142"/>
    </location>
</feature>
<dbReference type="InterPro" id="IPR037867">
    <property type="entry name" value="Swd2/WDR82"/>
</dbReference>
<dbReference type="GO" id="GO:0048188">
    <property type="term" value="C:Set1C/COMPASS complex"/>
    <property type="evidence" value="ECO:0007669"/>
    <property type="project" value="EnsemblFungi"/>
</dbReference>
<evidence type="ECO:0000256" key="6">
    <source>
        <dbReference type="PROSITE-ProRule" id="PRU00221"/>
    </source>
</evidence>
<organism evidence="7">
    <name type="scientific">Lichtheimia ramosa</name>
    <dbReference type="NCBI Taxonomy" id="688394"/>
    <lineage>
        <taxon>Eukaryota</taxon>
        <taxon>Fungi</taxon>
        <taxon>Fungi incertae sedis</taxon>
        <taxon>Mucoromycota</taxon>
        <taxon>Mucoromycotina</taxon>
        <taxon>Mucoromycetes</taxon>
        <taxon>Mucorales</taxon>
        <taxon>Lichtheimiaceae</taxon>
        <taxon>Lichtheimia</taxon>
    </lineage>
</organism>
<dbReference type="GO" id="GO:0042800">
    <property type="term" value="F:histone H3K4 methyltransferase activity"/>
    <property type="evidence" value="ECO:0007669"/>
    <property type="project" value="EnsemblFungi"/>
</dbReference>
<dbReference type="PANTHER" id="PTHR19861:SF0">
    <property type="entry name" value="WD REPEAT-CONTAINING PROTEIN 82"/>
    <property type="match status" value="1"/>
</dbReference>
<comment type="similarity">
    <text evidence="2">Belongs to the WD repeat SWD2 family.</text>
</comment>
<name>A0A077WYF3_9FUNG</name>
<sequence>MDGEITLSPSLLGECIPAKTFRDNRQPVTSLCFDATGELCVTSAQDESLHIYNCREGKHQSTLHSKKYGVNLARFTHQKTTVIYASTKEDDTLRYLSVHDNKFIRYFRGHTDKVVSLEMSPIDDQFLSSSLDKTVRLWDLRSPTCQGVVHAKGRPTAAFDPEGLIFALGVDSSTVKMYDLRAYESGPFATCDIADTYYYPKGLPDWTSLKFTNNGKHILLSTSGQTHYILDAFSGNIIQRLSGFSRLGVDTCGEETGLSPDGRFVFSGGRDGKLYIWDIENPNPASAAGVIQDNLPMTALDTPHTDNLRVFGFNPYYMMFVTGSDELEFWQSKQPAL</sequence>
<keyword evidence="3 6" id="KW-0853">WD repeat</keyword>
<comment type="subcellular location">
    <subcellularLocation>
        <location evidence="1">Nucleus</location>
    </subcellularLocation>
</comment>
<dbReference type="FunFam" id="2.130.10.10:FF:001194">
    <property type="entry name" value="Unplaced genomic scaffold supercont1.1, whole genome shotgun sequence"/>
    <property type="match status" value="1"/>
</dbReference>
<dbReference type="OrthoDB" id="27537at2759"/>
<protein>
    <recommendedName>
        <fullName evidence="8">Anaphase-promoting complex subunit 4 WD40 domain-containing protein</fullName>
    </recommendedName>
</protein>
<dbReference type="SMART" id="SM00320">
    <property type="entry name" value="WD40"/>
    <property type="match status" value="5"/>
</dbReference>
<proteinExistence type="inferred from homology"/>
<dbReference type="Gene3D" id="2.130.10.10">
    <property type="entry name" value="YVTN repeat-like/Quinoprotein amine dehydrogenase"/>
    <property type="match status" value="1"/>
</dbReference>
<accession>A0A077WYF3</accession>
<evidence type="ECO:0000256" key="3">
    <source>
        <dbReference type="ARBA" id="ARBA00022574"/>
    </source>
</evidence>
<evidence type="ECO:0000256" key="5">
    <source>
        <dbReference type="ARBA" id="ARBA00023242"/>
    </source>
</evidence>
<evidence type="ECO:0000256" key="4">
    <source>
        <dbReference type="ARBA" id="ARBA00022737"/>
    </source>
</evidence>
<dbReference type="SUPFAM" id="SSF50978">
    <property type="entry name" value="WD40 repeat-like"/>
    <property type="match status" value="1"/>
</dbReference>
<dbReference type="PANTHER" id="PTHR19861">
    <property type="entry name" value="WD40 REPEAT PROTEIN SWD2"/>
    <property type="match status" value="1"/>
</dbReference>
<dbReference type="GO" id="GO:0000723">
    <property type="term" value="P:telomere maintenance"/>
    <property type="evidence" value="ECO:0007669"/>
    <property type="project" value="EnsemblFungi"/>
</dbReference>
<dbReference type="PROSITE" id="PS50294">
    <property type="entry name" value="WD_REPEATS_REGION"/>
    <property type="match status" value="1"/>
</dbReference>
<dbReference type="GO" id="GO:0003682">
    <property type="term" value="F:chromatin binding"/>
    <property type="evidence" value="ECO:0007669"/>
    <property type="project" value="TreeGrafter"/>
</dbReference>
<reference evidence="7" key="1">
    <citation type="journal article" date="2014" name="Genome Announc.">
        <title>De novo whole-genome sequence and genome annotation of Lichtheimia ramosa.</title>
        <authorList>
            <person name="Linde J."/>
            <person name="Schwartze V."/>
            <person name="Binder U."/>
            <person name="Lass-Florl C."/>
            <person name="Voigt K."/>
            <person name="Horn F."/>
        </authorList>
    </citation>
    <scope>NUCLEOTIDE SEQUENCE</scope>
    <source>
        <strain evidence="7">JMRC FSU:6197</strain>
    </source>
</reference>
<evidence type="ECO:0000256" key="1">
    <source>
        <dbReference type="ARBA" id="ARBA00004123"/>
    </source>
</evidence>
<dbReference type="PROSITE" id="PS50082">
    <property type="entry name" value="WD_REPEATS_2"/>
    <property type="match status" value="2"/>
</dbReference>
<evidence type="ECO:0008006" key="8">
    <source>
        <dbReference type="Google" id="ProtNLM"/>
    </source>
</evidence>
<dbReference type="InterPro" id="IPR001680">
    <property type="entry name" value="WD40_rpt"/>
</dbReference>
<evidence type="ECO:0000256" key="2">
    <source>
        <dbReference type="ARBA" id="ARBA00005616"/>
    </source>
</evidence>
<gene>
    <name evidence="7" type="ORF">LRAMOSA04827</name>
</gene>
<dbReference type="GO" id="GO:0031124">
    <property type="term" value="P:mRNA 3'-end processing"/>
    <property type="evidence" value="ECO:0007669"/>
    <property type="project" value="EnsemblFungi"/>
</dbReference>
<dbReference type="InterPro" id="IPR015943">
    <property type="entry name" value="WD40/YVTN_repeat-like_dom_sf"/>
</dbReference>
<dbReference type="PROSITE" id="PS00678">
    <property type="entry name" value="WD_REPEATS_1"/>
    <property type="match status" value="1"/>
</dbReference>
<dbReference type="InterPro" id="IPR036322">
    <property type="entry name" value="WD40_repeat_dom_sf"/>
</dbReference>
<keyword evidence="4" id="KW-0677">Repeat</keyword>
<dbReference type="EMBL" id="LK023368">
    <property type="protein sequence ID" value="CDS12641.1"/>
    <property type="molecule type" value="Genomic_DNA"/>
</dbReference>
<dbReference type="Pfam" id="PF00400">
    <property type="entry name" value="WD40"/>
    <property type="match status" value="3"/>
</dbReference>
<dbReference type="GO" id="GO:0005847">
    <property type="term" value="C:mRNA cleavage and polyadenylation specificity factor complex"/>
    <property type="evidence" value="ECO:0007669"/>
    <property type="project" value="EnsemblFungi"/>
</dbReference>
<evidence type="ECO:0000313" key="7">
    <source>
        <dbReference type="EMBL" id="CDS12641.1"/>
    </source>
</evidence>
<dbReference type="GO" id="GO:0031126">
    <property type="term" value="P:sno(s)RNA 3'-end processing"/>
    <property type="evidence" value="ECO:0007669"/>
    <property type="project" value="EnsemblFungi"/>
</dbReference>
<keyword evidence="5" id="KW-0539">Nucleus</keyword>
<dbReference type="InterPro" id="IPR019775">
    <property type="entry name" value="WD40_repeat_CS"/>
</dbReference>